<evidence type="ECO:0000256" key="1">
    <source>
        <dbReference type="SAM" id="Phobius"/>
    </source>
</evidence>
<keyword evidence="1" id="KW-1133">Transmembrane helix</keyword>
<sequence>MNKRALPFFISLTLLLPIGIFFYVWNYYAINIPKWDDHALKAFLVEYIQASTFSEKLQALLRQHNEHRISLTRVFTLLDYILFDGLSFKRLMLYGNLLLIGILGLWGLLLHKNAKPYYTLLPVPFIWLTLAHYENMYWGMAAIQNFGVVVLAAWTLFCCISRSRNLFLLSLALAVITCLTSGNGLLVLPIGAVTLFLAPRWRRLLAWLVMSGVLLFGYFNWYTRSPANPEATFGVGKYIKGFLYFLGSFAESLPVNDHFFVCLLFGGILFLVAMSIISTTLFRIIRNRYEYDFAKITDLFCLGVLLFILGTTALVVYSRVGFGLEGLLTSRYKIYSFLLLLVAYLYIVIPIRGSFLSPYVSGIIFLNVLYSLFSNHYHLVDASNLRKFQTTQRFNWTYTDRSLKPFKDQRLAGKLVEDSPVFYQSWLPLLPQASQSQTAGDTAGIKTMFAATAIRQGTQSIDIQNNTYISNRLQDSGVYILLSSAERYYLFPTNRSRNTNRKQLLLHQQYFAPGFSSSIPFAEIKPGTYALGMVWQQGEKTGIVMGKDSIDSKQVLTKTIRTNW</sequence>
<evidence type="ECO:0000313" key="2">
    <source>
        <dbReference type="EMBL" id="TDB64436.1"/>
    </source>
</evidence>
<feature type="transmembrane region" description="Helical" evidence="1">
    <location>
        <begin position="145"/>
        <end position="163"/>
    </location>
</feature>
<name>A0A4R4KCK9_9BACT</name>
<proteinExistence type="predicted"/>
<keyword evidence="1" id="KW-0472">Membrane</keyword>
<dbReference type="EMBL" id="SMJU01000007">
    <property type="protein sequence ID" value="TDB64436.1"/>
    <property type="molecule type" value="Genomic_DNA"/>
</dbReference>
<dbReference type="RefSeq" id="WP_132117989.1">
    <property type="nucleotide sequence ID" value="NZ_SMJU01000007.1"/>
</dbReference>
<keyword evidence="3" id="KW-1185">Reference proteome</keyword>
<accession>A0A4R4KCK9</accession>
<comment type="caution">
    <text evidence="2">The sequence shown here is derived from an EMBL/GenBank/DDBJ whole genome shotgun (WGS) entry which is preliminary data.</text>
</comment>
<feature type="transmembrane region" description="Helical" evidence="1">
    <location>
        <begin position="258"/>
        <end position="284"/>
    </location>
</feature>
<dbReference type="Proteomes" id="UP000295706">
    <property type="component" value="Unassembled WGS sequence"/>
</dbReference>
<protein>
    <submittedName>
        <fullName evidence="2">Uncharacterized protein</fullName>
    </submittedName>
</protein>
<feature type="transmembrane region" description="Helical" evidence="1">
    <location>
        <begin position="296"/>
        <end position="320"/>
    </location>
</feature>
<dbReference type="OrthoDB" id="936260at2"/>
<dbReference type="AlphaFoldDB" id="A0A4R4KCK9"/>
<evidence type="ECO:0000313" key="3">
    <source>
        <dbReference type="Proteomes" id="UP000295706"/>
    </source>
</evidence>
<keyword evidence="1" id="KW-0812">Transmembrane</keyword>
<reference evidence="2 3" key="1">
    <citation type="submission" date="2019-02" db="EMBL/GenBank/DDBJ databases">
        <title>Arundinibacter roseus gen. nov., sp. nov., a new member of the family Cytophagaceae.</title>
        <authorList>
            <person name="Szuroczki S."/>
            <person name="Khayer B."/>
            <person name="Sproer C."/>
            <person name="Toumi M."/>
            <person name="Szabo A."/>
            <person name="Felfoldi T."/>
            <person name="Schumann P."/>
            <person name="Toth E."/>
        </authorList>
    </citation>
    <scope>NUCLEOTIDE SEQUENCE [LARGE SCALE GENOMIC DNA]</scope>
    <source>
        <strain evidence="2 3">DMA-k-7a</strain>
    </source>
</reference>
<organism evidence="2 3">
    <name type="scientific">Arundinibacter roseus</name>
    <dbReference type="NCBI Taxonomy" id="2070510"/>
    <lineage>
        <taxon>Bacteria</taxon>
        <taxon>Pseudomonadati</taxon>
        <taxon>Bacteroidota</taxon>
        <taxon>Cytophagia</taxon>
        <taxon>Cytophagales</taxon>
        <taxon>Spirosomataceae</taxon>
        <taxon>Arundinibacter</taxon>
    </lineage>
</organism>
<feature type="transmembrane region" description="Helical" evidence="1">
    <location>
        <begin position="169"/>
        <end position="197"/>
    </location>
</feature>
<feature type="transmembrane region" description="Helical" evidence="1">
    <location>
        <begin position="91"/>
        <end position="110"/>
    </location>
</feature>
<feature type="transmembrane region" description="Helical" evidence="1">
    <location>
        <begin position="116"/>
        <end position="133"/>
    </location>
</feature>
<gene>
    <name evidence="2" type="ORF">EZE20_12190</name>
</gene>
<feature type="transmembrane region" description="Helical" evidence="1">
    <location>
        <begin position="6"/>
        <end position="25"/>
    </location>
</feature>
<feature type="transmembrane region" description="Helical" evidence="1">
    <location>
        <begin position="332"/>
        <end position="349"/>
    </location>
</feature>
<feature type="transmembrane region" description="Helical" evidence="1">
    <location>
        <begin position="204"/>
        <end position="222"/>
    </location>
</feature>